<dbReference type="Gene3D" id="2.60.40.10">
    <property type="entry name" value="Immunoglobulins"/>
    <property type="match status" value="1"/>
</dbReference>
<dbReference type="Proteomes" id="UP001054945">
    <property type="component" value="Unassembled WGS sequence"/>
</dbReference>
<dbReference type="InterPro" id="IPR007110">
    <property type="entry name" value="Ig-like_dom"/>
</dbReference>
<dbReference type="InterPro" id="IPR013783">
    <property type="entry name" value="Ig-like_fold"/>
</dbReference>
<keyword evidence="3" id="KW-1185">Reference proteome</keyword>
<feature type="domain" description="Ig-like" evidence="1">
    <location>
        <begin position="128"/>
        <end position="203"/>
    </location>
</feature>
<dbReference type="SMART" id="SM00409">
    <property type="entry name" value="IG"/>
    <property type="match status" value="1"/>
</dbReference>
<evidence type="ECO:0000259" key="1">
    <source>
        <dbReference type="PROSITE" id="PS50835"/>
    </source>
</evidence>
<dbReference type="SMART" id="SM00408">
    <property type="entry name" value="IGc2"/>
    <property type="match status" value="1"/>
</dbReference>
<dbReference type="InterPro" id="IPR003599">
    <property type="entry name" value="Ig_sub"/>
</dbReference>
<protein>
    <recommendedName>
        <fullName evidence="1">Ig-like domain-containing protein</fullName>
    </recommendedName>
</protein>
<dbReference type="InterPro" id="IPR036179">
    <property type="entry name" value="Ig-like_dom_sf"/>
</dbReference>
<dbReference type="EMBL" id="BPLR01002976">
    <property type="protein sequence ID" value="GIX79812.1"/>
    <property type="molecule type" value="Genomic_DNA"/>
</dbReference>
<dbReference type="PROSITE" id="PS50835">
    <property type="entry name" value="IG_LIKE"/>
    <property type="match status" value="1"/>
</dbReference>
<reference evidence="2 3" key="1">
    <citation type="submission" date="2021-06" db="EMBL/GenBank/DDBJ databases">
        <title>Caerostris extrusa draft genome.</title>
        <authorList>
            <person name="Kono N."/>
            <person name="Arakawa K."/>
        </authorList>
    </citation>
    <scope>NUCLEOTIDE SEQUENCE [LARGE SCALE GENOMIC DNA]</scope>
</reference>
<accession>A0AAV4N8K0</accession>
<dbReference type="InterPro" id="IPR003598">
    <property type="entry name" value="Ig_sub2"/>
</dbReference>
<dbReference type="AlphaFoldDB" id="A0AAV4N8K0"/>
<proteinExistence type="predicted"/>
<dbReference type="Pfam" id="PF13895">
    <property type="entry name" value="Ig_2"/>
    <property type="match status" value="1"/>
</dbReference>
<gene>
    <name evidence="2" type="ORF">CEXT_177021</name>
</gene>
<organism evidence="2 3">
    <name type="scientific">Caerostris extrusa</name>
    <name type="common">Bark spider</name>
    <name type="synonym">Caerostris bankana</name>
    <dbReference type="NCBI Taxonomy" id="172846"/>
    <lineage>
        <taxon>Eukaryota</taxon>
        <taxon>Metazoa</taxon>
        <taxon>Ecdysozoa</taxon>
        <taxon>Arthropoda</taxon>
        <taxon>Chelicerata</taxon>
        <taxon>Arachnida</taxon>
        <taxon>Araneae</taxon>
        <taxon>Araneomorphae</taxon>
        <taxon>Entelegynae</taxon>
        <taxon>Araneoidea</taxon>
        <taxon>Araneidae</taxon>
        <taxon>Caerostris</taxon>
    </lineage>
</organism>
<sequence length="241" mass="27265">MRKLELPSYIFLVDGDGSKMKKSGLMYNNLARNLIDQFLMICHRESKVTDAFSFPTQVRCQGAMKRGSAQSNRSKCCSFGIHNSSHFHNPCTPAEEGSSSAQHNPLPEGPMTSQCVLRIPITLRRKRPLVSYDLVSCEGVTVRLVCETSCSDQGVSWRKEGRSLTEEKELRLQDIRREDGGIYFCEVTDYYGRSRLAAQVIVTVQCCIHIMDLRLNWEELILASTWQPLRMGVPSIICPIN</sequence>
<dbReference type="SUPFAM" id="SSF48726">
    <property type="entry name" value="Immunoglobulin"/>
    <property type="match status" value="1"/>
</dbReference>
<evidence type="ECO:0000313" key="2">
    <source>
        <dbReference type="EMBL" id="GIX79812.1"/>
    </source>
</evidence>
<name>A0AAV4N8K0_CAEEX</name>
<evidence type="ECO:0000313" key="3">
    <source>
        <dbReference type="Proteomes" id="UP001054945"/>
    </source>
</evidence>
<comment type="caution">
    <text evidence="2">The sequence shown here is derived from an EMBL/GenBank/DDBJ whole genome shotgun (WGS) entry which is preliminary data.</text>
</comment>